<feature type="transmembrane region" description="Helical" evidence="13">
    <location>
        <begin position="344"/>
        <end position="368"/>
    </location>
</feature>
<keyword evidence="10 13" id="KW-1133">Transmembrane helix</keyword>
<evidence type="ECO:0000256" key="11">
    <source>
        <dbReference type="ARBA" id="ARBA00023136"/>
    </source>
</evidence>
<keyword evidence="3" id="KW-0433">Leucine-rich repeat</keyword>
<dbReference type="EMBL" id="OZ023710">
    <property type="protein sequence ID" value="CAK9882202.1"/>
    <property type="molecule type" value="Genomic_DNA"/>
</dbReference>
<evidence type="ECO:0000313" key="16">
    <source>
        <dbReference type="Proteomes" id="UP001497522"/>
    </source>
</evidence>
<dbReference type="InterPro" id="IPR001611">
    <property type="entry name" value="Leu-rich_rpt"/>
</dbReference>
<protein>
    <recommendedName>
        <fullName evidence="14">Protein kinase domain-containing protein</fullName>
    </recommendedName>
</protein>
<feature type="domain" description="Protein kinase" evidence="14">
    <location>
        <begin position="407"/>
        <end position="683"/>
    </location>
</feature>
<dbReference type="Proteomes" id="UP001497522">
    <property type="component" value="Chromosome 9"/>
</dbReference>
<dbReference type="PANTHER" id="PTHR48006:SF34">
    <property type="entry name" value="OS08G0203700 PROTEIN"/>
    <property type="match status" value="1"/>
</dbReference>
<evidence type="ECO:0000256" key="13">
    <source>
        <dbReference type="SAM" id="Phobius"/>
    </source>
</evidence>
<dbReference type="InterPro" id="IPR003591">
    <property type="entry name" value="Leu-rich_rpt_typical-subtyp"/>
</dbReference>
<evidence type="ECO:0000256" key="8">
    <source>
        <dbReference type="ARBA" id="ARBA00022777"/>
    </source>
</evidence>
<dbReference type="Gene3D" id="1.10.510.10">
    <property type="entry name" value="Transferase(Phosphotransferase) domain 1"/>
    <property type="match status" value="1"/>
</dbReference>
<dbReference type="InterPro" id="IPR051824">
    <property type="entry name" value="LRR_Rcpt-Like_S/T_Kinase"/>
</dbReference>
<dbReference type="SMART" id="SM00220">
    <property type="entry name" value="S_TKc"/>
    <property type="match status" value="1"/>
</dbReference>
<evidence type="ECO:0000256" key="12">
    <source>
        <dbReference type="PROSITE-ProRule" id="PRU10141"/>
    </source>
</evidence>
<dbReference type="PROSITE" id="PS50011">
    <property type="entry name" value="PROTEIN_KINASE_DOM"/>
    <property type="match status" value="1"/>
</dbReference>
<dbReference type="InterPro" id="IPR017441">
    <property type="entry name" value="Protein_kinase_ATP_BS"/>
</dbReference>
<keyword evidence="16" id="KW-1185">Reference proteome</keyword>
<dbReference type="InterPro" id="IPR011009">
    <property type="entry name" value="Kinase-like_dom_sf"/>
</dbReference>
<dbReference type="Pfam" id="PF00560">
    <property type="entry name" value="LRR_1"/>
    <property type="match status" value="3"/>
</dbReference>
<evidence type="ECO:0000256" key="9">
    <source>
        <dbReference type="ARBA" id="ARBA00022840"/>
    </source>
</evidence>
<dbReference type="PRINTS" id="PR00019">
    <property type="entry name" value="LEURICHRPT"/>
</dbReference>
<dbReference type="InterPro" id="IPR000719">
    <property type="entry name" value="Prot_kinase_dom"/>
</dbReference>
<keyword evidence="2" id="KW-0723">Serine/threonine-protein kinase</keyword>
<keyword evidence="8" id="KW-0418">Kinase</keyword>
<evidence type="ECO:0000256" key="3">
    <source>
        <dbReference type="ARBA" id="ARBA00022614"/>
    </source>
</evidence>
<gene>
    <name evidence="15" type="ORF">CSSPJE1EN2_LOCUS23558</name>
</gene>
<keyword evidence="5 13" id="KW-0812">Transmembrane</keyword>
<keyword evidence="11 13" id="KW-0472">Membrane</keyword>
<dbReference type="SUPFAM" id="SSF56112">
    <property type="entry name" value="Protein kinase-like (PK-like)"/>
    <property type="match status" value="1"/>
</dbReference>
<dbReference type="InterPro" id="IPR032675">
    <property type="entry name" value="LRR_dom_sf"/>
</dbReference>
<proteinExistence type="predicted"/>
<accession>A0ABP1C0E7</accession>
<evidence type="ECO:0000256" key="4">
    <source>
        <dbReference type="ARBA" id="ARBA00022679"/>
    </source>
</evidence>
<reference evidence="15" key="1">
    <citation type="submission" date="2024-03" db="EMBL/GenBank/DDBJ databases">
        <authorList>
            <consortium name="ELIXIR-Norway"/>
            <consortium name="Elixir Norway"/>
        </authorList>
    </citation>
    <scope>NUCLEOTIDE SEQUENCE</scope>
</reference>
<dbReference type="InterPro" id="IPR025875">
    <property type="entry name" value="Leu-rich_rpt_4"/>
</dbReference>
<dbReference type="Pfam" id="PF07714">
    <property type="entry name" value="PK_Tyr_Ser-Thr"/>
    <property type="match status" value="1"/>
</dbReference>
<organism evidence="15 16">
    <name type="scientific">Sphagnum jensenii</name>
    <dbReference type="NCBI Taxonomy" id="128206"/>
    <lineage>
        <taxon>Eukaryota</taxon>
        <taxon>Viridiplantae</taxon>
        <taxon>Streptophyta</taxon>
        <taxon>Embryophyta</taxon>
        <taxon>Bryophyta</taxon>
        <taxon>Sphagnophytina</taxon>
        <taxon>Sphagnopsida</taxon>
        <taxon>Sphagnales</taxon>
        <taxon>Sphagnaceae</taxon>
        <taxon>Sphagnum</taxon>
    </lineage>
</organism>
<name>A0ABP1C0E7_9BRYO</name>
<keyword evidence="9 12" id="KW-0067">ATP-binding</keyword>
<comment type="subcellular location">
    <subcellularLocation>
        <location evidence="1">Membrane</location>
    </subcellularLocation>
</comment>
<dbReference type="SUPFAM" id="SSF52058">
    <property type="entry name" value="L domain-like"/>
    <property type="match status" value="1"/>
</dbReference>
<keyword evidence="4" id="KW-0808">Transferase</keyword>
<feature type="binding site" evidence="12">
    <location>
        <position position="435"/>
    </location>
    <ligand>
        <name>ATP</name>
        <dbReference type="ChEBI" id="CHEBI:30616"/>
    </ligand>
</feature>
<dbReference type="Gene3D" id="3.30.200.20">
    <property type="entry name" value="Phosphorylase Kinase, domain 1"/>
    <property type="match status" value="1"/>
</dbReference>
<evidence type="ECO:0000256" key="1">
    <source>
        <dbReference type="ARBA" id="ARBA00004370"/>
    </source>
</evidence>
<dbReference type="PANTHER" id="PTHR48006">
    <property type="entry name" value="LEUCINE-RICH REPEAT-CONTAINING PROTEIN DDB_G0281931-RELATED"/>
    <property type="match status" value="1"/>
</dbReference>
<dbReference type="InterPro" id="IPR001245">
    <property type="entry name" value="Ser-Thr/Tyr_kinase_cat_dom"/>
</dbReference>
<dbReference type="Pfam" id="PF12799">
    <property type="entry name" value="LRR_4"/>
    <property type="match status" value="1"/>
</dbReference>
<keyword evidence="6" id="KW-0677">Repeat</keyword>
<evidence type="ECO:0000259" key="14">
    <source>
        <dbReference type="PROSITE" id="PS50011"/>
    </source>
</evidence>
<dbReference type="SMART" id="SM00369">
    <property type="entry name" value="LRR_TYP"/>
    <property type="match status" value="3"/>
</dbReference>
<keyword evidence="7 12" id="KW-0547">Nucleotide-binding</keyword>
<evidence type="ECO:0000256" key="6">
    <source>
        <dbReference type="ARBA" id="ARBA00022737"/>
    </source>
</evidence>
<dbReference type="PROSITE" id="PS00108">
    <property type="entry name" value="PROTEIN_KINASE_ST"/>
    <property type="match status" value="1"/>
</dbReference>
<evidence type="ECO:0000313" key="15">
    <source>
        <dbReference type="EMBL" id="CAK9882202.1"/>
    </source>
</evidence>
<dbReference type="PROSITE" id="PS00107">
    <property type="entry name" value="PROTEIN_KINASE_ATP"/>
    <property type="match status" value="1"/>
</dbReference>
<dbReference type="PROSITE" id="PS51450">
    <property type="entry name" value="LRR"/>
    <property type="match status" value="2"/>
</dbReference>
<evidence type="ECO:0000256" key="7">
    <source>
        <dbReference type="ARBA" id="ARBA00022741"/>
    </source>
</evidence>
<evidence type="ECO:0000256" key="5">
    <source>
        <dbReference type="ARBA" id="ARBA00022692"/>
    </source>
</evidence>
<dbReference type="Gene3D" id="3.80.10.10">
    <property type="entry name" value="Ribonuclease Inhibitor"/>
    <property type="match status" value="3"/>
</dbReference>
<evidence type="ECO:0000256" key="10">
    <source>
        <dbReference type="ARBA" id="ARBA00022989"/>
    </source>
</evidence>
<sequence length="761" mass="84291">MRRILDDASIVGTLPPEIGDLQNLAILSLTSNPGLTGPIPAEIANLKSLQILDLHGNNFSGNIPDLSALTNLQQLDLSGNQLTGQIPNMMLISCLQTLKLSGNQLNSTNGPEGLIGLECLTTLDLSNNKFFGPPPLLGSPPLQYLNLSMNNFDGDISVLLLFSNVTSNLTVLDLSQNNFTGTLPDISLFSNSLQQLDLSDNLFDSQEVPSWLLGFHQLQTLTLRGCGLFGSFPYQVASLPQLQSLNLDNNNLSGTLIIDNILGLIIKFPIGNNSGHLKSVIITNNHISNVEYTSYDIIEVITIIMLENNSYCSGKSLQTDGQRCYCSQNCLIIFGDNNKKNIEVILISTLVSGSIVTLVIVITIYLFWRNKRKQQYLLLQIQEKFAEFEVQPTIFGYNELKVATRDFHPTMKLGEGSFGVVYKGILANGIEVAIKQLLINNQQNIDEFLNEVVIITGVKHRNLVKLKGCCLHDNKRLLVYEYLENGDLAKVLFEHNGVDISFWPTRFNICLGIAHGLFYLHEIAQPRIIHRDIKASNILLDKRLQPKIADFGLALLFADDKTHISTMHVAGTRGYLAPEYATCGQLTIKADVYSFGVLILEIISGRKCIDNELPPNDTYLIEKAWRLHNEGNLIDIIDQTLHLCNDEVIQARQLLNIALLCLLNEGEKRPSMAHVVAMLQGEVESERVENELKLGKSVIKSIETSFSNIRSTIEISSTSEGLESSSQLLSNDSNISVNQKKLNLSSMELNLVSSTGWNNNT</sequence>
<dbReference type="InterPro" id="IPR008271">
    <property type="entry name" value="Ser/Thr_kinase_AS"/>
</dbReference>
<evidence type="ECO:0000256" key="2">
    <source>
        <dbReference type="ARBA" id="ARBA00022527"/>
    </source>
</evidence>